<proteinExistence type="predicted"/>
<dbReference type="Gene3D" id="3.40.710.10">
    <property type="entry name" value="DD-peptidase/beta-lactamase superfamily"/>
    <property type="match status" value="1"/>
</dbReference>
<organism evidence="2 3">
    <name type="scientific">Oceanibacterium hippocampi</name>
    <dbReference type="NCBI Taxonomy" id="745714"/>
    <lineage>
        <taxon>Bacteria</taxon>
        <taxon>Pseudomonadati</taxon>
        <taxon>Pseudomonadota</taxon>
        <taxon>Alphaproteobacteria</taxon>
        <taxon>Sneathiellales</taxon>
        <taxon>Sneathiellaceae</taxon>
        <taxon>Oceanibacterium</taxon>
    </lineage>
</organism>
<dbReference type="PANTHER" id="PTHR43283:SF7">
    <property type="entry name" value="BETA-LACTAMASE-RELATED DOMAIN-CONTAINING PROTEIN"/>
    <property type="match status" value="1"/>
</dbReference>
<dbReference type="EC" id="3.5.1.46" evidence="2"/>
<dbReference type="GO" id="GO:0019875">
    <property type="term" value="F:6-aminohexanoate-dimer hydrolase activity"/>
    <property type="evidence" value="ECO:0007669"/>
    <property type="project" value="UniProtKB-EC"/>
</dbReference>
<dbReference type="Proteomes" id="UP000193200">
    <property type="component" value="Unassembled WGS sequence"/>
</dbReference>
<evidence type="ECO:0000259" key="1">
    <source>
        <dbReference type="Pfam" id="PF00144"/>
    </source>
</evidence>
<feature type="domain" description="Beta-lactamase-related" evidence="1">
    <location>
        <begin position="49"/>
        <end position="329"/>
    </location>
</feature>
<dbReference type="InterPro" id="IPR001466">
    <property type="entry name" value="Beta-lactam-related"/>
</dbReference>
<dbReference type="InParanoid" id="A0A1Y5T0T5"/>
<evidence type="ECO:0000313" key="3">
    <source>
        <dbReference type="Proteomes" id="UP000193200"/>
    </source>
</evidence>
<evidence type="ECO:0000313" key="2">
    <source>
        <dbReference type="EMBL" id="SLN49476.1"/>
    </source>
</evidence>
<name>A0A1Y5T0T5_9PROT</name>
<accession>A0A1Y5T0T5</accession>
<dbReference type="SUPFAM" id="SSF56601">
    <property type="entry name" value="beta-lactamase/transpeptidase-like"/>
    <property type="match status" value="1"/>
</dbReference>
<sequence length="360" mass="39025">MSGAFRIPVATALLPFALGTDTVHGEEPVLNGGLNAAFAAGELAGLHGIVVIHRGETLAEAFFEGADERWGEPLGNRTLDPDSLHDLRSVTKPIVGLLYGIALAEGKVPEVDQPLIAQFPEYTDLADQPGRRDILIRHALSMTMGTAWNEDLPYSDPRNSEIAMERAADRYRFVLDRPMVDAPGAAWRYNGGAVAIIGRLIADGTGMALDAYAREKLFRPLGITAFEWVKGADGVPSAASGLRLRIGDLARIGRMLNGNGRFDGRQVVPADWLERTFTPRATLGDGLRYGYLFWLAPWGQPPAWAAGFGNGGQRLTVQPAIDLTIVVFAGNYNDPDGWRLPVKLIEEHVVPAIEKRLGAQ</sequence>
<dbReference type="PANTHER" id="PTHR43283">
    <property type="entry name" value="BETA-LACTAMASE-RELATED"/>
    <property type="match status" value="1"/>
</dbReference>
<reference evidence="2 3" key="1">
    <citation type="submission" date="2017-03" db="EMBL/GenBank/DDBJ databases">
        <authorList>
            <person name="Afonso C.L."/>
            <person name="Miller P.J."/>
            <person name="Scott M.A."/>
            <person name="Spackman E."/>
            <person name="Goraichik I."/>
            <person name="Dimitrov K.M."/>
            <person name="Suarez D.L."/>
            <person name="Swayne D.E."/>
        </authorList>
    </citation>
    <scope>NUCLEOTIDE SEQUENCE [LARGE SCALE GENOMIC DNA]</scope>
    <source>
        <strain evidence="2 3">CECT 7691</strain>
    </source>
</reference>
<keyword evidence="3" id="KW-1185">Reference proteome</keyword>
<gene>
    <name evidence="2" type="primary">nylB'</name>
    <name evidence="2" type="ORF">OCH7691_02165</name>
</gene>
<dbReference type="AlphaFoldDB" id="A0A1Y5T0T5"/>
<keyword evidence="2" id="KW-0378">Hydrolase</keyword>
<dbReference type="InterPro" id="IPR050789">
    <property type="entry name" value="Diverse_Enzym_Activities"/>
</dbReference>
<dbReference type="RefSeq" id="WP_085883356.1">
    <property type="nucleotide sequence ID" value="NZ_FWFR01000001.1"/>
</dbReference>
<dbReference type="InterPro" id="IPR012338">
    <property type="entry name" value="Beta-lactam/transpept-like"/>
</dbReference>
<dbReference type="OrthoDB" id="9814204at2"/>
<protein>
    <submittedName>
        <fullName evidence="2">6-aminohexanoate-dimer hydrolase</fullName>
        <ecNumber evidence="2">3.5.1.46</ecNumber>
    </submittedName>
</protein>
<dbReference type="EMBL" id="FWFR01000001">
    <property type="protein sequence ID" value="SLN49476.1"/>
    <property type="molecule type" value="Genomic_DNA"/>
</dbReference>
<dbReference type="Pfam" id="PF00144">
    <property type="entry name" value="Beta-lactamase"/>
    <property type="match status" value="1"/>
</dbReference>